<feature type="transmembrane region" description="Helical" evidence="1">
    <location>
        <begin position="162"/>
        <end position="182"/>
    </location>
</feature>
<dbReference type="Proteomes" id="UP001501323">
    <property type="component" value="Unassembled WGS sequence"/>
</dbReference>
<evidence type="ECO:0000313" key="2">
    <source>
        <dbReference type="EMBL" id="GAA4856730.1"/>
    </source>
</evidence>
<name>A0ABP9DTK8_9GAMM</name>
<proteinExistence type="predicted"/>
<keyword evidence="1" id="KW-1133">Transmembrane helix</keyword>
<keyword evidence="3" id="KW-1185">Reference proteome</keyword>
<keyword evidence="1" id="KW-0812">Transmembrane</keyword>
<evidence type="ECO:0000313" key="3">
    <source>
        <dbReference type="Proteomes" id="UP001501323"/>
    </source>
</evidence>
<feature type="transmembrane region" description="Helical" evidence="1">
    <location>
        <begin position="134"/>
        <end position="156"/>
    </location>
</feature>
<dbReference type="EMBL" id="BAABJY010000001">
    <property type="protein sequence ID" value="GAA4856730.1"/>
    <property type="molecule type" value="Genomic_DNA"/>
</dbReference>
<sequence>MSPSPKLLLSIAGLLLAAALLLPRLLPGVNAMVPGILYGLAFGALFGAVLRAWLPAPCATGTPKLRRRYQRELLPASVGYVALLFLSVWLLKRVDTDWLRILVALLPVPPIALMLRAIVRYIRDADELQQKIELAAVSIATASISLLYMTGGFLQLAKVIDVPSGVAMIWVFPLVCFGYGLAKMVVSRRYS</sequence>
<dbReference type="RefSeq" id="WP_345293960.1">
    <property type="nucleotide sequence ID" value="NZ_BAABJY010000001.1"/>
</dbReference>
<gene>
    <name evidence="2" type="ORF">GCM10023332_05510</name>
</gene>
<organism evidence="2 3">
    <name type="scientific">Luteimonas vadosa</name>
    <dbReference type="NCBI Taxonomy" id="1165507"/>
    <lineage>
        <taxon>Bacteria</taxon>
        <taxon>Pseudomonadati</taxon>
        <taxon>Pseudomonadota</taxon>
        <taxon>Gammaproteobacteria</taxon>
        <taxon>Lysobacterales</taxon>
        <taxon>Lysobacteraceae</taxon>
        <taxon>Luteimonas</taxon>
    </lineage>
</organism>
<evidence type="ECO:0000256" key="1">
    <source>
        <dbReference type="SAM" id="Phobius"/>
    </source>
</evidence>
<feature type="transmembrane region" description="Helical" evidence="1">
    <location>
        <begin position="98"/>
        <end position="122"/>
    </location>
</feature>
<reference evidence="3" key="1">
    <citation type="journal article" date="2019" name="Int. J. Syst. Evol. Microbiol.">
        <title>The Global Catalogue of Microorganisms (GCM) 10K type strain sequencing project: providing services to taxonomists for standard genome sequencing and annotation.</title>
        <authorList>
            <consortium name="The Broad Institute Genomics Platform"/>
            <consortium name="The Broad Institute Genome Sequencing Center for Infectious Disease"/>
            <person name="Wu L."/>
            <person name="Ma J."/>
        </authorList>
    </citation>
    <scope>NUCLEOTIDE SEQUENCE [LARGE SCALE GENOMIC DNA]</scope>
    <source>
        <strain evidence="3">JCM 18392</strain>
    </source>
</reference>
<protein>
    <submittedName>
        <fullName evidence="2">Uncharacterized protein</fullName>
    </submittedName>
</protein>
<keyword evidence="1" id="KW-0472">Membrane</keyword>
<feature type="transmembrane region" description="Helical" evidence="1">
    <location>
        <begin position="74"/>
        <end position="92"/>
    </location>
</feature>
<feature type="transmembrane region" description="Helical" evidence="1">
    <location>
        <begin position="37"/>
        <end position="54"/>
    </location>
</feature>
<accession>A0ABP9DTK8</accession>
<comment type="caution">
    <text evidence="2">The sequence shown here is derived from an EMBL/GenBank/DDBJ whole genome shotgun (WGS) entry which is preliminary data.</text>
</comment>